<protein>
    <recommendedName>
        <fullName evidence="4">Lipoprotein</fullName>
    </recommendedName>
</protein>
<feature type="chain" id="PRO_5045794158" description="Lipoprotein" evidence="1">
    <location>
        <begin position="18"/>
        <end position="154"/>
    </location>
</feature>
<name>A0ABS0SWD2_9CAUL</name>
<dbReference type="RefSeq" id="WP_198575770.1">
    <property type="nucleotide sequence ID" value="NZ_JADWOX010000005.1"/>
</dbReference>
<sequence length="154" mass="16476">MRIVVPLVLSLAAAGLAGCASPPPPVIRIHGWCNEPTRVQILVTTARQSLTVTGKEASNAYADRAKRMNKNGSAILSCEPRPDGPPACTIVHEDGEYGFGFAALVLARSLSLDQKQEVRVRFELLSRFTGQATVNCDELPIPPISEAADDPKTP</sequence>
<dbReference type="PROSITE" id="PS51257">
    <property type="entry name" value="PROKAR_LIPOPROTEIN"/>
    <property type="match status" value="1"/>
</dbReference>
<proteinExistence type="predicted"/>
<keyword evidence="3" id="KW-1185">Reference proteome</keyword>
<comment type="caution">
    <text evidence="2">The sequence shown here is derived from an EMBL/GenBank/DDBJ whole genome shotgun (WGS) entry which is preliminary data.</text>
</comment>
<accession>A0ABS0SWD2</accession>
<evidence type="ECO:0000256" key="1">
    <source>
        <dbReference type="SAM" id="SignalP"/>
    </source>
</evidence>
<dbReference type="EMBL" id="JADWOX010000005">
    <property type="protein sequence ID" value="MBI1683844.1"/>
    <property type="molecule type" value="Genomic_DNA"/>
</dbReference>
<feature type="signal peptide" evidence="1">
    <location>
        <begin position="1"/>
        <end position="17"/>
    </location>
</feature>
<gene>
    <name evidence="2" type="ORF">I4Q42_09195</name>
</gene>
<dbReference type="Proteomes" id="UP000639859">
    <property type="component" value="Unassembled WGS sequence"/>
</dbReference>
<keyword evidence="1" id="KW-0732">Signal</keyword>
<evidence type="ECO:0000313" key="3">
    <source>
        <dbReference type="Proteomes" id="UP000639859"/>
    </source>
</evidence>
<reference evidence="2 3" key="1">
    <citation type="submission" date="2020-11" db="EMBL/GenBank/DDBJ databases">
        <title>genome sequence of strain KACC 18849.</title>
        <authorList>
            <person name="Gao J."/>
            <person name="Zhang X."/>
        </authorList>
    </citation>
    <scope>NUCLEOTIDE SEQUENCE [LARGE SCALE GENOMIC DNA]</scope>
    <source>
        <strain evidence="2 3">KACC 18849</strain>
    </source>
</reference>
<organism evidence="2 3">
    <name type="scientific">Caulobacter hibisci</name>
    <dbReference type="NCBI Taxonomy" id="2035993"/>
    <lineage>
        <taxon>Bacteria</taxon>
        <taxon>Pseudomonadati</taxon>
        <taxon>Pseudomonadota</taxon>
        <taxon>Alphaproteobacteria</taxon>
        <taxon>Caulobacterales</taxon>
        <taxon>Caulobacteraceae</taxon>
        <taxon>Caulobacter</taxon>
    </lineage>
</organism>
<evidence type="ECO:0008006" key="4">
    <source>
        <dbReference type="Google" id="ProtNLM"/>
    </source>
</evidence>
<evidence type="ECO:0000313" key="2">
    <source>
        <dbReference type="EMBL" id="MBI1683844.1"/>
    </source>
</evidence>